<protein>
    <recommendedName>
        <fullName evidence="4">Type I restriction modification DNA specificity domain-containing protein</fullName>
    </recommendedName>
</protein>
<dbReference type="PANTHER" id="PTHR30408:SF12">
    <property type="entry name" value="TYPE I RESTRICTION ENZYME MJAVIII SPECIFICITY SUBUNIT"/>
    <property type="match status" value="1"/>
</dbReference>
<dbReference type="InterPro" id="IPR044946">
    <property type="entry name" value="Restrct_endonuc_typeI_TRD_sf"/>
</dbReference>
<dbReference type="SUPFAM" id="SSF116734">
    <property type="entry name" value="DNA methylase specificity domain"/>
    <property type="match status" value="1"/>
</dbReference>
<reference evidence="5 6" key="1">
    <citation type="submission" date="2018-08" db="EMBL/GenBank/DDBJ databases">
        <title>Comparative analysis of Burkholderia isolates from Puerto Rico.</title>
        <authorList>
            <person name="Hall C."/>
            <person name="Sahl J."/>
            <person name="Wagner D."/>
        </authorList>
    </citation>
    <scope>NUCLEOTIDE SEQUENCE [LARGE SCALE GENOMIC DNA]</scope>
    <source>
        <strain evidence="5 6">Bp8966</strain>
    </source>
</reference>
<evidence type="ECO:0000256" key="1">
    <source>
        <dbReference type="ARBA" id="ARBA00010923"/>
    </source>
</evidence>
<comment type="caution">
    <text evidence="5">The sequence shown here is derived from an EMBL/GenBank/DDBJ whole genome shotgun (WGS) entry which is preliminary data.</text>
</comment>
<keyword evidence="2" id="KW-0680">Restriction system</keyword>
<keyword evidence="6" id="KW-1185">Reference proteome</keyword>
<dbReference type="Proteomes" id="UP000281098">
    <property type="component" value="Unassembled WGS sequence"/>
</dbReference>
<evidence type="ECO:0000313" key="5">
    <source>
        <dbReference type="EMBL" id="RQY76713.1"/>
    </source>
</evidence>
<proteinExistence type="inferred from homology"/>
<keyword evidence="3" id="KW-0238">DNA-binding</keyword>
<dbReference type="InterPro" id="IPR052021">
    <property type="entry name" value="Type-I_RS_S_subunit"/>
</dbReference>
<evidence type="ECO:0000256" key="3">
    <source>
        <dbReference type="ARBA" id="ARBA00023125"/>
    </source>
</evidence>
<evidence type="ECO:0000313" key="6">
    <source>
        <dbReference type="Proteomes" id="UP000281098"/>
    </source>
</evidence>
<accession>A0ABX9YDQ3</accession>
<evidence type="ECO:0000256" key="2">
    <source>
        <dbReference type="ARBA" id="ARBA00022747"/>
    </source>
</evidence>
<evidence type="ECO:0000259" key="4">
    <source>
        <dbReference type="Pfam" id="PF01420"/>
    </source>
</evidence>
<organism evidence="5 6">
    <name type="scientific">Burkholderia stagnalis</name>
    <dbReference type="NCBI Taxonomy" id="1503054"/>
    <lineage>
        <taxon>Bacteria</taxon>
        <taxon>Pseudomonadati</taxon>
        <taxon>Pseudomonadota</taxon>
        <taxon>Betaproteobacteria</taxon>
        <taxon>Burkholderiales</taxon>
        <taxon>Burkholderiaceae</taxon>
        <taxon>Burkholderia</taxon>
        <taxon>Burkholderia cepacia complex</taxon>
    </lineage>
</organism>
<dbReference type="InterPro" id="IPR000055">
    <property type="entry name" value="Restrct_endonuc_typeI_TRD"/>
</dbReference>
<dbReference type="Gene3D" id="1.10.287.1120">
    <property type="entry name" value="Bipartite methylase S protein"/>
    <property type="match status" value="1"/>
</dbReference>
<dbReference type="Pfam" id="PF01420">
    <property type="entry name" value="Methylase_S"/>
    <property type="match status" value="1"/>
</dbReference>
<dbReference type="CDD" id="cd17267">
    <property type="entry name" value="RMtype1_S_EcoAO83I-TRD1-CR1_like"/>
    <property type="match status" value="1"/>
</dbReference>
<dbReference type="RefSeq" id="WP_124492163.1">
    <property type="nucleotide sequence ID" value="NZ_QTOI01000141.1"/>
</dbReference>
<dbReference type="EMBL" id="QTPM01000145">
    <property type="protein sequence ID" value="RQY76713.1"/>
    <property type="molecule type" value="Genomic_DNA"/>
</dbReference>
<dbReference type="Gene3D" id="3.90.220.20">
    <property type="entry name" value="DNA methylase specificity domains"/>
    <property type="match status" value="1"/>
</dbReference>
<gene>
    <name evidence="5" type="ORF">DF017_37260</name>
</gene>
<comment type="similarity">
    <text evidence="1">Belongs to the type-I restriction system S methylase family.</text>
</comment>
<feature type="domain" description="Type I restriction modification DNA specificity" evidence="4">
    <location>
        <begin position="6"/>
        <end position="152"/>
    </location>
</feature>
<dbReference type="PANTHER" id="PTHR30408">
    <property type="entry name" value="TYPE-1 RESTRICTION ENZYME ECOKI SPECIFICITY PROTEIN"/>
    <property type="match status" value="1"/>
</dbReference>
<name>A0ABX9YDQ3_9BURK</name>
<sequence length="183" mass="20670">MTPLLLGSLFELKYGKSLRKDTRNEGSIPVFGSNGQVDVHSESLVNHPTIVVGRKGSIGEVHLVKTPCWPIDTTYFVSPRDEHEFDLDWLYRLLRTLRLQDLNRSAAIPGLNRDDVYRIQILLPPIEDQIRIAHLLGKVEGLIAQRKQHLQQLDDLLKSVFLEMFGDPIGVAPVTQDTRTPLG</sequence>